<dbReference type="OrthoDB" id="9796689at2"/>
<dbReference type="Gene3D" id="3.40.50.1820">
    <property type="entry name" value="alpha/beta hydrolase"/>
    <property type="match status" value="1"/>
</dbReference>
<dbReference type="SUPFAM" id="SSF52266">
    <property type="entry name" value="SGNH hydrolase"/>
    <property type="match status" value="1"/>
</dbReference>
<protein>
    <recommendedName>
        <fullName evidence="2">SGNH hydrolase-type esterase domain-containing protein</fullName>
    </recommendedName>
</protein>
<dbReference type="Pfam" id="PF13472">
    <property type="entry name" value="Lipase_GDSL_2"/>
    <property type="match status" value="1"/>
</dbReference>
<dbReference type="STRING" id="661478.OP10G_1492"/>
<keyword evidence="4" id="KW-1185">Reference proteome</keyword>
<gene>
    <name evidence="3" type="ORF">OP10G_1492</name>
</gene>
<evidence type="ECO:0000313" key="4">
    <source>
        <dbReference type="Proteomes" id="UP000027982"/>
    </source>
</evidence>
<organism evidence="3 4">
    <name type="scientific">Fimbriimonas ginsengisoli Gsoil 348</name>
    <dbReference type="NCBI Taxonomy" id="661478"/>
    <lineage>
        <taxon>Bacteria</taxon>
        <taxon>Bacillati</taxon>
        <taxon>Armatimonadota</taxon>
        <taxon>Fimbriimonadia</taxon>
        <taxon>Fimbriimonadales</taxon>
        <taxon>Fimbriimonadaceae</taxon>
        <taxon>Fimbriimonas</taxon>
    </lineage>
</organism>
<dbReference type="RefSeq" id="WP_025226529.1">
    <property type="nucleotide sequence ID" value="NZ_CP007139.1"/>
</dbReference>
<dbReference type="PANTHER" id="PTHR30383">
    <property type="entry name" value="THIOESTERASE 1/PROTEASE 1/LYSOPHOSPHOLIPASE L1"/>
    <property type="match status" value="1"/>
</dbReference>
<dbReference type="GO" id="GO:0004622">
    <property type="term" value="F:phosphatidylcholine lysophospholipase activity"/>
    <property type="evidence" value="ECO:0007669"/>
    <property type="project" value="TreeGrafter"/>
</dbReference>
<dbReference type="PANTHER" id="PTHR30383:SF5">
    <property type="entry name" value="SGNH HYDROLASE-TYPE ESTERASE DOMAIN-CONTAINING PROTEIN"/>
    <property type="match status" value="1"/>
</dbReference>
<dbReference type="KEGG" id="fgi:OP10G_1492"/>
<dbReference type="InterPro" id="IPR029058">
    <property type="entry name" value="AB_hydrolase_fold"/>
</dbReference>
<evidence type="ECO:0000256" key="1">
    <source>
        <dbReference type="SAM" id="MobiDB-lite"/>
    </source>
</evidence>
<feature type="compositionally biased region" description="Low complexity" evidence="1">
    <location>
        <begin position="259"/>
        <end position="270"/>
    </location>
</feature>
<reference evidence="3 4" key="1">
    <citation type="journal article" date="2014" name="PLoS ONE">
        <title>The first complete genome sequence of the class fimbriimonadia in the phylum armatimonadetes.</title>
        <authorList>
            <person name="Hu Z.Y."/>
            <person name="Wang Y.Z."/>
            <person name="Im W.T."/>
            <person name="Wang S.Y."/>
            <person name="Zhao G.P."/>
            <person name="Zheng H.J."/>
            <person name="Quan Z.X."/>
        </authorList>
    </citation>
    <scope>NUCLEOTIDE SEQUENCE [LARGE SCALE GENOMIC DNA]</scope>
    <source>
        <strain evidence="3">Gsoil 348</strain>
    </source>
</reference>
<dbReference type="InterPro" id="IPR013830">
    <property type="entry name" value="SGNH_hydro"/>
</dbReference>
<dbReference type="SUPFAM" id="SSF53474">
    <property type="entry name" value="alpha/beta-Hydrolases"/>
    <property type="match status" value="1"/>
</dbReference>
<proteinExistence type="predicted"/>
<evidence type="ECO:0000313" key="3">
    <source>
        <dbReference type="EMBL" id="AIE84860.1"/>
    </source>
</evidence>
<dbReference type="Gene3D" id="3.40.50.1110">
    <property type="entry name" value="SGNH hydrolase"/>
    <property type="match status" value="1"/>
</dbReference>
<dbReference type="eggNOG" id="COG1506">
    <property type="taxonomic scope" value="Bacteria"/>
</dbReference>
<dbReference type="EMBL" id="CP007139">
    <property type="protein sequence ID" value="AIE84860.1"/>
    <property type="molecule type" value="Genomic_DNA"/>
</dbReference>
<dbReference type="AlphaFoldDB" id="A0A068NQ24"/>
<name>A0A068NQ24_FIMGI</name>
<dbReference type="Proteomes" id="UP000027982">
    <property type="component" value="Chromosome"/>
</dbReference>
<feature type="region of interest" description="Disordered" evidence="1">
    <location>
        <begin position="258"/>
        <end position="281"/>
    </location>
</feature>
<evidence type="ECO:0000259" key="2">
    <source>
        <dbReference type="Pfam" id="PF13472"/>
    </source>
</evidence>
<feature type="domain" description="SGNH hydrolase-type esterase" evidence="2">
    <location>
        <begin position="304"/>
        <end position="475"/>
    </location>
</feature>
<dbReference type="eggNOG" id="COG2755">
    <property type="taxonomic scope" value="Bacteria"/>
</dbReference>
<dbReference type="HOGENOM" id="CLU_556377_0_0_0"/>
<sequence length="490" mass="53747">MFLLLALAMQLPVTDYHGYVRHDFQLDGLAAIVVEPKKPAAGRPWIWRTEFFDHRPEADLALLAKGFHLVHLAVGNTFGAPEPMHRFSGFYRELTGPAWNLNRRVVLEGFSRGGLYAYNWAVRNPDKVMAIYGDAPVCDFRTWPYGGQGAARSDEDWKQVVASYGFPSEKAALAYPFNPVDSLAPLAKAKIPLLHVIGDADELVPIGPNTMLVEKRYRELHGTIQLIHKPGGHHHPHSLDDPAPIVDFILKHQRDSEKAPPATTIAAPNPESRYTSAGWGDRSWTDQFEDGKVAAEMPGVELVLLGDSITQGFGGPNRQVSAPGAAAYEKYLRGYHTANLGISGDRTQNVLWRVEHDALGRAKPRFVLLTIGINNYPDDSPEAVVKGIVAVARAVRRASPTSRVMVQSLLPAGKSPTDPIRIWTRQVNSMLAHLAKRGEIVPGVDENFILGADGAPAADLVSPDGIHLLSGGYEAWGVKIKEKIESHPIR</sequence>
<dbReference type="InterPro" id="IPR051532">
    <property type="entry name" value="Ester_Hydrolysis_Enzymes"/>
</dbReference>
<dbReference type="InterPro" id="IPR036514">
    <property type="entry name" value="SGNH_hydro_sf"/>
</dbReference>
<accession>A0A068NQ24</accession>